<dbReference type="AlphaFoldDB" id="A0A316TXK6"/>
<dbReference type="RefSeq" id="WP_109643849.1">
    <property type="nucleotide sequence ID" value="NZ_QGGB01000001.1"/>
</dbReference>
<keyword evidence="1" id="KW-0732">Signal</keyword>
<feature type="signal peptide" evidence="1">
    <location>
        <begin position="1"/>
        <end position="23"/>
    </location>
</feature>
<dbReference type="SUPFAM" id="SSF63825">
    <property type="entry name" value="YWTD domain"/>
    <property type="match status" value="1"/>
</dbReference>
<dbReference type="OrthoDB" id="1521841at2"/>
<dbReference type="InterPro" id="IPR013211">
    <property type="entry name" value="LVIVD"/>
</dbReference>
<organism evidence="2 3">
    <name type="scientific">Rhodohalobacter mucosus</name>
    <dbReference type="NCBI Taxonomy" id="2079485"/>
    <lineage>
        <taxon>Bacteria</taxon>
        <taxon>Pseudomonadati</taxon>
        <taxon>Balneolota</taxon>
        <taxon>Balneolia</taxon>
        <taxon>Balneolales</taxon>
        <taxon>Balneolaceae</taxon>
        <taxon>Rhodohalobacter</taxon>
    </lineage>
</organism>
<feature type="chain" id="PRO_5016290097" description="LVIVD repeat-containing protein" evidence="1">
    <location>
        <begin position="24"/>
        <end position="425"/>
    </location>
</feature>
<sequence length="425" mass="47003">MKKPAASLLLFPVLILLLLSSCDDITKQTITWVEFEPVYMSQEEFLNSVAQESAKDLENPGKIYFYNGYLFVNEVNEGIHIIDNRDPSSPVNVGFINIPANKDLAIRNDILYADSQKDLLIFDISDLENAELIERIEDVFNTSAEMAPGFTTQAVDPEKGLVIDWKPVVKEEICEGTCRSHPGWGFRTLASTDAMFSGGAGSEGSQSGVGGSMARFTIQGDYLYAVDHTDLITFNVTSADNTIKVDQKSLGWAIETIFPYQENLFIGSESAMYIYELSNPTSPSQLSVYLHATSCDPVVVEGDYAFVTLREGERCPRGINRLEVIDVENLTQPTKVQSYEMINPHGLGIDNGTLFVSEGEYGLKILDAANPLEIRQLRHITDIQAYDVIPLNGVLMVTGGGGIVQYDYSDLDNLRLLSTIPVYSE</sequence>
<proteinExistence type="predicted"/>
<evidence type="ECO:0000313" key="3">
    <source>
        <dbReference type="Proteomes" id="UP000245533"/>
    </source>
</evidence>
<dbReference type="PROSITE" id="PS51257">
    <property type="entry name" value="PROKAR_LIPOPROTEIN"/>
    <property type="match status" value="1"/>
</dbReference>
<evidence type="ECO:0008006" key="4">
    <source>
        <dbReference type="Google" id="ProtNLM"/>
    </source>
</evidence>
<evidence type="ECO:0000256" key="1">
    <source>
        <dbReference type="SAM" id="SignalP"/>
    </source>
</evidence>
<dbReference type="Proteomes" id="UP000245533">
    <property type="component" value="Unassembled WGS sequence"/>
</dbReference>
<protein>
    <recommendedName>
        <fullName evidence="4">LVIVD repeat-containing protein</fullName>
    </recommendedName>
</protein>
<accession>A0A316TXK6</accession>
<comment type="caution">
    <text evidence="2">The sequence shown here is derived from an EMBL/GenBank/DDBJ whole genome shotgun (WGS) entry which is preliminary data.</text>
</comment>
<keyword evidence="3" id="KW-1185">Reference proteome</keyword>
<name>A0A316TXK6_9BACT</name>
<gene>
    <name evidence="2" type="ORF">DDZ15_00715</name>
</gene>
<dbReference type="EMBL" id="QGGB01000001">
    <property type="protein sequence ID" value="PWN08189.1"/>
    <property type="molecule type" value="Genomic_DNA"/>
</dbReference>
<reference evidence="2 3" key="1">
    <citation type="submission" date="2018-05" db="EMBL/GenBank/DDBJ databases">
        <title>Rhodohalobacter halophilus gen. nov., sp. nov., a moderately halophilic member of the family Balneolaceae.</title>
        <authorList>
            <person name="Liu Z.-W."/>
        </authorList>
    </citation>
    <scope>NUCLEOTIDE SEQUENCE [LARGE SCALE GENOMIC DNA]</scope>
    <source>
        <strain evidence="2 3">8A47</strain>
    </source>
</reference>
<dbReference type="Pfam" id="PF08309">
    <property type="entry name" value="LVIVD"/>
    <property type="match status" value="3"/>
</dbReference>
<evidence type="ECO:0000313" key="2">
    <source>
        <dbReference type="EMBL" id="PWN08189.1"/>
    </source>
</evidence>